<proteinExistence type="predicted"/>
<comment type="caution">
    <text evidence="1">The sequence shown here is derived from an EMBL/GenBank/DDBJ whole genome shotgun (WGS) entry which is preliminary data.</text>
</comment>
<evidence type="ECO:0000313" key="1">
    <source>
        <dbReference type="EMBL" id="MSC61286.1"/>
    </source>
</evidence>
<gene>
    <name evidence="1" type="ORF">GKE07_14005</name>
</gene>
<organism evidence="1 2">
    <name type="scientific">Agathobacter rectalis</name>
    <dbReference type="NCBI Taxonomy" id="39491"/>
    <lineage>
        <taxon>Bacteria</taxon>
        <taxon>Bacillati</taxon>
        <taxon>Bacillota</taxon>
        <taxon>Clostridia</taxon>
        <taxon>Lachnospirales</taxon>
        <taxon>Lachnospiraceae</taxon>
        <taxon>Agathobacter</taxon>
    </lineage>
</organism>
<dbReference type="AlphaFoldDB" id="A0A6L5TB46"/>
<evidence type="ECO:0000313" key="2">
    <source>
        <dbReference type="Proteomes" id="UP000479563"/>
    </source>
</evidence>
<protein>
    <submittedName>
        <fullName evidence="1">Uncharacterized protein</fullName>
    </submittedName>
</protein>
<accession>A0A6L5TB46</accession>
<sequence>MEKYLKRRITGILLAGIMGVALFPINPVSVKACQTPKVQQIGVYQYTSGMVENVLDENINNENLLNQSNQLALYASNEQNVDLWTNYASTKFASGKVTKMIHI</sequence>
<name>A0A6L5TB46_9FIRM</name>
<dbReference type="EMBL" id="WKQP01000029">
    <property type="protein sequence ID" value="MSC61286.1"/>
    <property type="molecule type" value="Genomic_DNA"/>
</dbReference>
<reference evidence="1 2" key="1">
    <citation type="journal article" date="2019" name="Nat. Med.">
        <title>A library of human gut bacterial isolates paired with longitudinal multiomics data enables mechanistic microbiome research.</title>
        <authorList>
            <person name="Poyet M."/>
            <person name="Groussin M."/>
            <person name="Gibbons S.M."/>
            <person name="Avila-Pacheco J."/>
            <person name="Jiang X."/>
            <person name="Kearney S.M."/>
            <person name="Perrotta A.R."/>
            <person name="Berdy B."/>
            <person name="Zhao S."/>
            <person name="Lieberman T.D."/>
            <person name="Swanson P.K."/>
            <person name="Smith M."/>
            <person name="Roesemann S."/>
            <person name="Alexander J.E."/>
            <person name="Rich S.A."/>
            <person name="Livny J."/>
            <person name="Vlamakis H."/>
            <person name="Clish C."/>
            <person name="Bullock K."/>
            <person name="Deik A."/>
            <person name="Scott J."/>
            <person name="Pierce K.A."/>
            <person name="Xavier R.J."/>
            <person name="Alm E.J."/>
        </authorList>
    </citation>
    <scope>NUCLEOTIDE SEQUENCE [LARGE SCALE GENOMIC DNA]</scope>
    <source>
        <strain evidence="1 2">BIOML-A11</strain>
    </source>
</reference>
<dbReference type="RefSeq" id="WP_151200378.1">
    <property type="nucleotide sequence ID" value="NZ_WKQP01000029.1"/>
</dbReference>
<dbReference type="Proteomes" id="UP000479563">
    <property type="component" value="Unassembled WGS sequence"/>
</dbReference>